<name>A0ABM9YBG4_YERMW</name>
<dbReference type="SUPFAM" id="SSF88659">
    <property type="entry name" value="Sigma3 and sigma4 domains of RNA polymerase sigma factors"/>
    <property type="match status" value="1"/>
</dbReference>
<dbReference type="InterPro" id="IPR036388">
    <property type="entry name" value="WH-like_DNA-bd_sf"/>
</dbReference>
<keyword evidence="2" id="KW-1185">Reference proteome</keyword>
<accession>A0ABM9YBG4</accession>
<dbReference type="Proteomes" id="UP000003027">
    <property type="component" value="Unassembled WGS sequence"/>
</dbReference>
<dbReference type="EMBL" id="AALD02000010">
    <property type="protein sequence ID" value="EEQ11248.1"/>
    <property type="molecule type" value="Genomic_DNA"/>
</dbReference>
<comment type="caution">
    <text evidence="1">The sequence shown here is derived from an EMBL/GenBank/DDBJ whole genome shotgun (WGS) entry which is preliminary data.</text>
</comment>
<dbReference type="Gene3D" id="1.10.10.10">
    <property type="entry name" value="Winged helix-like DNA-binding domain superfamily/Winged helix DNA-binding domain"/>
    <property type="match status" value="1"/>
</dbReference>
<proteinExistence type="predicted"/>
<organism evidence="1 2">
    <name type="scientific">Yersinia mollaretii (strain ATCC 43969 / DSM 18520 / CIP 103324 / CNY 7263 / WAIP 204)</name>
    <dbReference type="NCBI Taxonomy" id="349967"/>
    <lineage>
        <taxon>Bacteria</taxon>
        <taxon>Pseudomonadati</taxon>
        <taxon>Pseudomonadota</taxon>
        <taxon>Gammaproteobacteria</taxon>
        <taxon>Enterobacterales</taxon>
        <taxon>Yersiniaceae</taxon>
        <taxon>Yersinia</taxon>
    </lineage>
</organism>
<evidence type="ECO:0000313" key="2">
    <source>
        <dbReference type="Proteomes" id="UP000003027"/>
    </source>
</evidence>
<dbReference type="InterPro" id="IPR013324">
    <property type="entry name" value="RNA_pol_sigma_r3/r4-like"/>
</dbReference>
<gene>
    <name evidence="1" type="ORF">ymoll0001_29240</name>
</gene>
<evidence type="ECO:0000313" key="1">
    <source>
        <dbReference type="EMBL" id="EEQ11248.1"/>
    </source>
</evidence>
<protein>
    <submittedName>
        <fullName evidence="1">Chromosome segregation ATPase</fullName>
    </submittedName>
</protein>
<reference evidence="1" key="1">
    <citation type="submission" date="2008-12" db="EMBL/GenBank/DDBJ databases">
        <title>Annotation of the Yersinia mollaretii ATCC 43969 genome.</title>
        <authorList>
            <person name="Read T.D."/>
            <person name="Akmal A."/>
            <person name="Bishop-Lilly K."/>
            <person name="Chen P.E."/>
            <person name="Cook C."/>
            <person name="Kiley M.P."/>
            <person name="Lentz S."/>
            <person name="Mateczun A."/>
            <person name="Nagarajan N."/>
            <person name="Nolan N."/>
            <person name="Osborne B.I."/>
            <person name="Pop M."/>
            <person name="Sozhamannan S."/>
            <person name="Stewart A.C."/>
            <person name="Sulakvelidze A."/>
            <person name="Thomason B."/>
            <person name="Willner K."/>
            <person name="Zwick M.E."/>
        </authorList>
    </citation>
    <scope>NUCLEOTIDE SEQUENCE [LARGE SCALE GENOMIC DNA]</scope>
    <source>
        <strain evidence="1">ATCC 43969</strain>
    </source>
</reference>
<sequence length="277" mass="31671">MLGAQSTCLCTRNMMEVALIVPLQKKTEAGKLYTRIPVNETRLAALSTLSGGDLVDLCKQSRTHPQYVPSECLLYFVRRSASTNPYLFEQLFRVLSERILRKLPWPESLGGNAVSMTNSDIREGVYDRFIEMLMIDKAGYEERLDMFEVRFDLALSRLKKDAQRKSYRAENRNTDLGFDDDSADLNSEVETASEGYDPFEATDIDNYRYRCRLDAAIEALPELQRRIIEMTRLDIPIDSIDPNEVTISKALNKVEKTIRNQKKKALASLRILLQGDL</sequence>